<dbReference type="PANTHER" id="PTHR30146:SF109">
    <property type="entry name" value="HTH-TYPE TRANSCRIPTIONAL REGULATOR GALS"/>
    <property type="match status" value="1"/>
</dbReference>
<evidence type="ECO:0000256" key="2">
    <source>
        <dbReference type="ARBA" id="ARBA00023125"/>
    </source>
</evidence>
<dbReference type="Proteomes" id="UP000474757">
    <property type="component" value="Unassembled WGS sequence"/>
</dbReference>
<proteinExistence type="predicted"/>
<dbReference type="SUPFAM" id="SSF53822">
    <property type="entry name" value="Periplasmic binding protein-like I"/>
    <property type="match status" value="1"/>
</dbReference>
<reference evidence="5 6" key="1">
    <citation type="submission" date="2020-02" db="EMBL/GenBank/DDBJ databases">
        <title>Pseudoroseicyclus tamarix, sp. nov., isolated from offshore sediment of a Tamarix chinensis forest.</title>
        <authorList>
            <person name="Gai Y."/>
        </authorList>
    </citation>
    <scope>NUCLEOTIDE SEQUENCE [LARGE SCALE GENOMIC DNA]</scope>
    <source>
        <strain evidence="5 6">CLL3-39</strain>
    </source>
</reference>
<dbReference type="InterPro" id="IPR028082">
    <property type="entry name" value="Peripla_BP_I"/>
</dbReference>
<dbReference type="Pfam" id="PF13377">
    <property type="entry name" value="Peripla_BP_3"/>
    <property type="match status" value="1"/>
</dbReference>
<dbReference type="RefSeq" id="WP_163892321.1">
    <property type="nucleotide sequence ID" value="NZ_JAAFYS010000002.1"/>
</dbReference>
<name>A0A6B2JI85_9RHOB</name>
<keyword evidence="1" id="KW-0805">Transcription regulation</keyword>
<dbReference type="InterPro" id="IPR000843">
    <property type="entry name" value="HTH_LacI"/>
</dbReference>
<evidence type="ECO:0000256" key="1">
    <source>
        <dbReference type="ARBA" id="ARBA00023015"/>
    </source>
</evidence>
<dbReference type="Gene3D" id="3.40.50.2300">
    <property type="match status" value="1"/>
</dbReference>
<dbReference type="GO" id="GO:0003700">
    <property type="term" value="F:DNA-binding transcription factor activity"/>
    <property type="evidence" value="ECO:0007669"/>
    <property type="project" value="TreeGrafter"/>
</dbReference>
<dbReference type="GO" id="GO:0000976">
    <property type="term" value="F:transcription cis-regulatory region binding"/>
    <property type="evidence" value="ECO:0007669"/>
    <property type="project" value="TreeGrafter"/>
</dbReference>
<keyword evidence="6" id="KW-1185">Reference proteome</keyword>
<sequence>MSRVMVSRAFNPEASVRGELRRDILAKAAEVGYAPDKTARAMATGRTDLVALVVPTLAHPWESQEVDLICQSLQEMALTPVIYRIPNHMADYASLIRVQDYRPALVIAFMDKIMPGTLLPLFGSSPAIYPYFGEEPPEAAGQTVDFLKVEQHEGIRHAIRLFRAAGHREVLYVGGTDYANSDVDRDAAVRAAIGEEGLAFAGRIEGDFDYDTARSAVNGYLTAGGSATAFFAANDVSAFGTLDALRFDQGRRVPEEAAVIGFDNVAQSNWRAYDLTTVSIPLGTRVAAITRMIGARLRNPAIPQQRETVTARLVVRSTA</sequence>
<dbReference type="SMART" id="SM00354">
    <property type="entry name" value="HTH_LACI"/>
    <property type="match status" value="1"/>
</dbReference>
<organism evidence="5 6">
    <name type="scientific">Pseudoroseicyclus tamaricis</name>
    <dbReference type="NCBI Taxonomy" id="2705421"/>
    <lineage>
        <taxon>Bacteria</taxon>
        <taxon>Pseudomonadati</taxon>
        <taxon>Pseudomonadota</taxon>
        <taxon>Alphaproteobacteria</taxon>
        <taxon>Rhodobacterales</taxon>
        <taxon>Paracoccaceae</taxon>
        <taxon>Pseudoroseicyclus</taxon>
    </lineage>
</organism>
<protein>
    <submittedName>
        <fullName evidence="5">LacI family transcriptional regulator</fullName>
    </submittedName>
</protein>
<evidence type="ECO:0000256" key="3">
    <source>
        <dbReference type="ARBA" id="ARBA00023163"/>
    </source>
</evidence>
<dbReference type="InterPro" id="IPR046335">
    <property type="entry name" value="LacI/GalR-like_sensor"/>
</dbReference>
<feature type="domain" description="HTH lacI-type" evidence="4">
    <location>
        <begin position="1"/>
        <end position="44"/>
    </location>
</feature>
<keyword evidence="3" id="KW-0804">Transcription</keyword>
<keyword evidence="2" id="KW-0238">DNA-binding</keyword>
<dbReference type="EMBL" id="JAAGAB010000002">
    <property type="protein sequence ID" value="NDV01071.1"/>
    <property type="molecule type" value="Genomic_DNA"/>
</dbReference>
<dbReference type="AlphaFoldDB" id="A0A6B2JI85"/>
<dbReference type="PROSITE" id="PS50932">
    <property type="entry name" value="HTH_LACI_2"/>
    <property type="match status" value="1"/>
</dbReference>
<dbReference type="Gene3D" id="1.10.260.40">
    <property type="entry name" value="lambda repressor-like DNA-binding domains"/>
    <property type="match status" value="1"/>
</dbReference>
<dbReference type="PANTHER" id="PTHR30146">
    <property type="entry name" value="LACI-RELATED TRANSCRIPTIONAL REPRESSOR"/>
    <property type="match status" value="1"/>
</dbReference>
<evidence type="ECO:0000259" key="4">
    <source>
        <dbReference type="PROSITE" id="PS50932"/>
    </source>
</evidence>
<dbReference type="InterPro" id="IPR010982">
    <property type="entry name" value="Lambda_DNA-bd_dom_sf"/>
</dbReference>
<evidence type="ECO:0000313" key="5">
    <source>
        <dbReference type="EMBL" id="NDV01071.1"/>
    </source>
</evidence>
<gene>
    <name evidence="5" type="ORF">GZA08_08830</name>
</gene>
<evidence type="ECO:0000313" key="6">
    <source>
        <dbReference type="Proteomes" id="UP000474757"/>
    </source>
</evidence>
<dbReference type="SUPFAM" id="SSF47413">
    <property type="entry name" value="lambda repressor-like DNA-binding domains"/>
    <property type="match status" value="1"/>
</dbReference>
<accession>A0A6B2JI85</accession>
<comment type="caution">
    <text evidence="5">The sequence shown here is derived from an EMBL/GenBank/DDBJ whole genome shotgun (WGS) entry which is preliminary data.</text>
</comment>